<dbReference type="InterPro" id="IPR024704">
    <property type="entry name" value="SMC"/>
</dbReference>
<dbReference type="GO" id="GO:0005524">
    <property type="term" value="F:ATP binding"/>
    <property type="evidence" value="ECO:0007669"/>
    <property type="project" value="UniProtKB-UniRule"/>
</dbReference>
<dbReference type="GO" id="GO:0003677">
    <property type="term" value="F:DNA binding"/>
    <property type="evidence" value="ECO:0007669"/>
    <property type="project" value="UniProtKB-UniRule"/>
</dbReference>
<evidence type="ECO:0000256" key="2">
    <source>
        <dbReference type="ARBA" id="ARBA00022741"/>
    </source>
</evidence>
<gene>
    <name evidence="9" type="primary">smc_4</name>
    <name evidence="6" type="synonym">smc</name>
    <name evidence="9" type="ORF">FF011L_37150</name>
</gene>
<feature type="binding site" evidence="6">
    <location>
        <begin position="31"/>
        <end position="38"/>
    </location>
    <ligand>
        <name>ATP</name>
        <dbReference type="ChEBI" id="CHEBI:30616"/>
    </ligand>
</feature>
<dbReference type="NCBIfam" id="TIGR02168">
    <property type="entry name" value="SMC_prok_B"/>
    <property type="match status" value="1"/>
</dbReference>
<evidence type="ECO:0000256" key="3">
    <source>
        <dbReference type="ARBA" id="ARBA00022840"/>
    </source>
</evidence>
<feature type="compositionally biased region" description="Basic and acidic residues" evidence="7">
    <location>
        <begin position="919"/>
        <end position="938"/>
    </location>
</feature>
<dbReference type="EMBL" id="CP036262">
    <property type="protein sequence ID" value="QDS94931.1"/>
    <property type="molecule type" value="Genomic_DNA"/>
</dbReference>
<comment type="subunit">
    <text evidence="6">Homodimer.</text>
</comment>
<feature type="domain" description="SMC hinge" evidence="8">
    <location>
        <begin position="525"/>
        <end position="641"/>
    </location>
</feature>
<feature type="coiled-coil region" evidence="6">
    <location>
        <begin position="682"/>
        <end position="793"/>
    </location>
</feature>
<reference evidence="9 10" key="1">
    <citation type="submission" date="2019-02" db="EMBL/GenBank/DDBJ databases">
        <title>Deep-cultivation of Planctomycetes and their phenomic and genomic characterization uncovers novel biology.</title>
        <authorList>
            <person name="Wiegand S."/>
            <person name="Jogler M."/>
            <person name="Boedeker C."/>
            <person name="Pinto D."/>
            <person name="Vollmers J."/>
            <person name="Rivas-Marin E."/>
            <person name="Kohn T."/>
            <person name="Peeters S.H."/>
            <person name="Heuer A."/>
            <person name="Rast P."/>
            <person name="Oberbeckmann S."/>
            <person name="Bunk B."/>
            <person name="Jeske O."/>
            <person name="Meyerdierks A."/>
            <person name="Storesund J.E."/>
            <person name="Kallscheuer N."/>
            <person name="Luecker S."/>
            <person name="Lage O.M."/>
            <person name="Pohl T."/>
            <person name="Merkel B.J."/>
            <person name="Hornburger P."/>
            <person name="Mueller R.-W."/>
            <person name="Bruemmer F."/>
            <person name="Labrenz M."/>
            <person name="Spormann A.M."/>
            <person name="Op den Camp H."/>
            <person name="Overmann J."/>
            <person name="Amann R."/>
            <person name="Jetten M.S.M."/>
            <person name="Mascher T."/>
            <person name="Medema M.H."/>
            <person name="Devos D.P."/>
            <person name="Kaster A.-K."/>
            <person name="Ovreas L."/>
            <person name="Rohde M."/>
            <person name="Galperin M.Y."/>
            <person name="Jogler C."/>
        </authorList>
    </citation>
    <scope>NUCLEOTIDE SEQUENCE [LARGE SCALE GENOMIC DNA]</scope>
    <source>
        <strain evidence="9 10">FF011L</strain>
    </source>
</reference>
<name>A0A517MJ53_9BACT</name>
<keyword evidence="3 6" id="KW-0067">ATP-binding</keyword>
<comment type="similarity">
    <text evidence="6">Belongs to the SMC family.</text>
</comment>
<dbReference type="SUPFAM" id="SSF75553">
    <property type="entry name" value="Smc hinge domain"/>
    <property type="match status" value="1"/>
</dbReference>
<evidence type="ECO:0000256" key="6">
    <source>
        <dbReference type="HAMAP-Rule" id="MF_01894"/>
    </source>
</evidence>
<dbReference type="CDD" id="cd03278">
    <property type="entry name" value="ABC_SMC_barmotin"/>
    <property type="match status" value="1"/>
</dbReference>
<dbReference type="Pfam" id="PF06470">
    <property type="entry name" value="SMC_hinge"/>
    <property type="match status" value="1"/>
</dbReference>
<dbReference type="GO" id="GO:0005737">
    <property type="term" value="C:cytoplasm"/>
    <property type="evidence" value="ECO:0007669"/>
    <property type="project" value="UniProtKB-SubCell"/>
</dbReference>
<dbReference type="GO" id="GO:0007059">
    <property type="term" value="P:chromosome segregation"/>
    <property type="evidence" value="ECO:0007669"/>
    <property type="project" value="UniProtKB-UniRule"/>
</dbReference>
<dbReference type="Gene3D" id="3.30.70.1620">
    <property type="match status" value="1"/>
</dbReference>
<dbReference type="HAMAP" id="MF_01894">
    <property type="entry name" value="Smc_prok"/>
    <property type="match status" value="1"/>
</dbReference>
<dbReference type="PANTHER" id="PTHR43977">
    <property type="entry name" value="STRUCTURAL MAINTENANCE OF CHROMOSOMES PROTEIN 3"/>
    <property type="match status" value="1"/>
</dbReference>
<keyword evidence="5 6" id="KW-0238">DNA-binding</keyword>
<dbReference type="InterPro" id="IPR010935">
    <property type="entry name" value="SMC_hinge"/>
</dbReference>
<proteinExistence type="inferred from homology"/>
<evidence type="ECO:0000256" key="1">
    <source>
        <dbReference type="ARBA" id="ARBA00022490"/>
    </source>
</evidence>
<dbReference type="KEGG" id="rml:FF011L_37150"/>
<dbReference type="GO" id="GO:0030261">
    <property type="term" value="P:chromosome condensation"/>
    <property type="evidence" value="ECO:0007669"/>
    <property type="project" value="InterPro"/>
</dbReference>
<keyword evidence="4 6" id="KW-0175">Coiled coil</keyword>
<dbReference type="OrthoDB" id="9808768at2"/>
<feature type="region of interest" description="Disordered" evidence="7">
    <location>
        <begin position="914"/>
        <end position="938"/>
    </location>
</feature>
<comment type="function">
    <text evidence="6">Required for chromosome condensation and partitioning.</text>
</comment>
<dbReference type="SMART" id="SM00968">
    <property type="entry name" value="SMC_hinge"/>
    <property type="match status" value="1"/>
</dbReference>
<dbReference type="GO" id="GO:0007062">
    <property type="term" value="P:sister chromatid cohesion"/>
    <property type="evidence" value="ECO:0007669"/>
    <property type="project" value="InterPro"/>
</dbReference>
<evidence type="ECO:0000259" key="8">
    <source>
        <dbReference type="SMART" id="SM00968"/>
    </source>
</evidence>
<dbReference type="Pfam" id="PF02463">
    <property type="entry name" value="SMC_N"/>
    <property type="match status" value="1"/>
</dbReference>
<evidence type="ECO:0000256" key="5">
    <source>
        <dbReference type="ARBA" id="ARBA00023125"/>
    </source>
</evidence>
<evidence type="ECO:0000313" key="10">
    <source>
        <dbReference type="Proteomes" id="UP000320672"/>
    </source>
</evidence>
<comment type="domain">
    <text evidence="6">Contains large globular domains required for ATP hydrolysis at each terminus and a third globular domain forming a flexible hinge near the middle of the molecule. These domains are separated by coiled-coil structures.</text>
</comment>
<dbReference type="Gene3D" id="3.40.50.300">
    <property type="entry name" value="P-loop containing nucleotide triphosphate hydrolases"/>
    <property type="match status" value="2"/>
</dbReference>
<feature type="coiled-coil region" evidence="6">
    <location>
        <begin position="240"/>
        <end position="330"/>
    </location>
</feature>
<evidence type="ECO:0000313" key="9">
    <source>
        <dbReference type="EMBL" id="QDS94931.1"/>
    </source>
</evidence>
<accession>A0A517MJ53</accession>
<comment type="subcellular location">
    <subcellularLocation>
        <location evidence="6">Cytoplasm</location>
    </subcellularLocation>
</comment>
<organism evidence="9 10">
    <name type="scientific">Roseimaritima multifibrata</name>
    <dbReference type="NCBI Taxonomy" id="1930274"/>
    <lineage>
        <taxon>Bacteria</taxon>
        <taxon>Pseudomonadati</taxon>
        <taxon>Planctomycetota</taxon>
        <taxon>Planctomycetia</taxon>
        <taxon>Pirellulales</taxon>
        <taxon>Pirellulaceae</taxon>
        <taxon>Roseimaritima</taxon>
    </lineage>
</organism>
<protein>
    <recommendedName>
        <fullName evidence="6">Chromosome partition protein Smc</fullName>
    </recommendedName>
</protein>
<dbReference type="GO" id="GO:0005694">
    <property type="term" value="C:chromosome"/>
    <property type="evidence" value="ECO:0007669"/>
    <property type="project" value="InterPro"/>
</dbReference>
<dbReference type="SUPFAM" id="SSF57997">
    <property type="entry name" value="Tropomyosin"/>
    <property type="match status" value="1"/>
</dbReference>
<sequence length="1198" mass="133438">MLKALELAGFKSFADKTRFDFPDGITVVVGPNGSGKSNIVDAMKWVLGSQSAKSLRGKDMSDVIFKGSQTRGPSNSAEATIVFDNSSGILPVDAPEVHVTRRVFRSGEGEYLINGQACRLKDIKSLIAGTGIGIDAYSLIEQGKVDRMLQANAKDRRAIFEEAAGISRFKAKKVEAERRLARVDQNLVRLGDIVDEVASRLQSLKSQASKAERYRQSSERLRELRTSLAWTDWSVMSEELQSAEHDLKEITEQAESEEKRRDELAEQRQAFEIGFQELAEQARQAETDRANMAREIAVLAGRRDADAHSQQELERAIAKGRRRVRLLQSQAGSAAAEFRGLRDRLAIYESDFAKAQASADAAEEVRREAGEAAEKTRSERAETQIRHLANLRKVADLEGNVQRLQQQLEQSARSSEALAIRKQSAQAMLEEADTEHQRCRTELEQLNQSIKDSEKKIDLALAELNEKKRLLERRREEIAALQMRLQGLTERQSVLRDLQKRQEGVDSGVRSLMEQVRSANVDVLVDVLGIVADHVQTDPDVAPLIDATLGPLAQYAIVRHSRVQEAILSGRIEITGRVGLLRIDELPTRRPGDKIRLDGLGGVIGRADRMVQTEPEFEPLVRHLLGTTWIVDSLQTALGLRKLSGAGLRFVTSQCELLDRDGSLIVGPATAAAGLVSRHSQLAATTKEIQHYRYQLSEAEEEAGRLKLRVDQEAADMGRIEDGHRDAITKRAAAQASLRHSEERLESCTTALQDLNKEIETAEIAHLEAVESQETFESQLRSCRQQIAEIEAEATASDLELQQRESTLRKATDRVMAISVDVARAEQKVEAATATLEQQRRDQSERQAAVQEVRVQLKSDTDRSEQLKLRQLQADATLASLHLQAEESAAQMQVLASQANQLRTKQRELQSALDAAGKAADKASRELHALSSRRDTTRMKRETLADRLLEDYEIDLRGSEPPEDHQPVEDRDSVDKEIGRLREQLQRTGSVNMEALDELETLQTRYDELHGQYQDLTAAKDSLQRIIQRINTDSRRLFMDTLEAIRINFQRLYRKSFGGGSADLILEESDDPLEAGVEIVATPPGKPAFSNSLLSGGEKALTAVALLMSIFQYRPSPFCVLDEVDAPFDEANIGRFVTVLTEFLDQTKFVVVTHSKKTMTAATTLYGVTMQESGVSKRVSVRFEDVNEDGEINSTDAA</sequence>
<dbReference type="InterPro" id="IPR027417">
    <property type="entry name" value="P-loop_NTPase"/>
</dbReference>
<dbReference type="Proteomes" id="UP000320672">
    <property type="component" value="Chromosome"/>
</dbReference>
<evidence type="ECO:0000256" key="7">
    <source>
        <dbReference type="SAM" id="MobiDB-lite"/>
    </source>
</evidence>
<keyword evidence="1 6" id="KW-0963">Cytoplasm</keyword>
<dbReference type="InterPro" id="IPR036277">
    <property type="entry name" value="SMC_hinge_sf"/>
</dbReference>
<dbReference type="SUPFAM" id="SSF52540">
    <property type="entry name" value="P-loop containing nucleoside triphosphate hydrolases"/>
    <property type="match status" value="1"/>
</dbReference>
<dbReference type="InterPro" id="IPR003395">
    <property type="entry name" value="RecF/RecN/SMC_N"/>
</dbReference>
<feature type="coiled-coil region" evidence="6">
    <location>
        <begin position="359"/>
        <end position="491"/>
    </location>
</feature>
<keyword evidence="10" id="KW-1185">Reference proteome</keyword>
<keyword evidence="2 6" id="KW-0547">Nucleotide-binding</keyword>
<dbReference type="PIRSF" id="PIRSF005719">
    <property type="entry name" value="SMC"/>
    <property type="match status" value="1"/>
</dbReference>
<dbReference type="GO" id="GO:0006260">
    <property type="term" value="P:DNA replication"/>
    <property type="evidence" value="ECO:0007669"/>
    <property type="project" value="UniProtKB-UniRule"/>
</dbReference>
<dbReference type="GO" id="GO:0016887">
    <property type="term" value="F:ATP hydrolysis activity"/>
    <property type="evidence" value="ECO:0007669"/>
    <property type="project" value="InterPro"/>
</dbReference>
<evidence type="ECO:0000256" key="4">
    <source>
        <dbReference type="ARBA" id="ARBA00023054"/>
    </source>
</evidence>
<dbReference type="Gene3D" id="1.20.1060.20">
    <property type="match status" value="1"/>
</dbReference>
<dbReference type="RefSeq" id="WP_145352866.1">
    <property type="nucleotide sequence ID" value="NZ_CP036262.1"/>
</dbReference>
<feature type="coiled-coil region" evidence="6">
    <location>
        <begin position="992"/>
        <end position="1033"/>
    </location>
</feature>
<dbReference type="AlphaFoldDB" id="A0A517MJ53"/>
<dbReference type="InterPro" id="IPR011890">
    <property type="entry name" value="SMC_prok"/>
</dbReference>